<dbReference type="EMBL" id="RZGK01000002">
    <property type="protein sequence ID" value="KAF9701742.1"/>
    <property type="molecule type" value="Genomic_DNA"/>
</dbReference>
<evidence type="ECO:0000313" key="2">
    <source>
        <dbReference type="EMBL" id="KAF9701742.1"/>
    </source>
</evidence>
<dbReference type="Proteomes" id="UP000651452">
    <property type="component" value="Unassembled WGS sequence"/>
</dbReference>
<reference evidence="2" key="2">
    <citation type="submission" date="2020-09" db="EMBL/GenBank/DDBJ databases">
        <title>Reference genome assembly for Australian Ascochyta lentis isolate Al4.</title>
        <authorList>
            <person name="Lee R.C."/>
            <person name="Farfan-Caceres L.M."/>
            <person name="Debler J.W."/>
            <person name="Williams A.H."/>
            <person name="Henares B.M."/>
        </authorList>
    </citation>
    <scope>NUCLEOTIDE SEQUENCE</scope>
    <source>
        <strain evidence="2">Al4</strain>
    </source>
</reference>
<sequence>MAEQDQSQRMKRTEIAPSASINSLIDAANSNDRFKLLEDDAVLPANLTNPVHPIFHQLEGEAQLHLALQLASHFLLHDRLLEFFVPLVFGSESFDLQCRKVYLCDPLLKASKAKQAQLLSDVRKALDCLAQRIEFGFVNHKKERLYARTIANDVKSMPTSSCCRAFQGEVSPKIELTNKFLQYYNSADGYVAASRCARYRHDFLFATTLVHEVVHAVGVMRRGNVDEPHYRPDFPETEWGYAWENFMFGSIINPQDKTRPGTHLLMRKVWADPKLADANGGKEYSDVPVSWIAQWFRNKTWDIVAKQGPTAITPPTAHFKIQISHELGAWVVSSECPDVRKSIADLYKRWQMYDRRVKCEELALDGSRASNKIYHSTVTAAELQGSNVPIPQRVRDRSGQPTLIQKLLSSTIKANKIVGKQPRNMDKPHYASNAPLIAVCRATSPYNTRKRRGSAYDESDKQSMSIKRLCTHEHSQH</sequence>
<gene>
    <name evidence="2" type="ORF">EKO04_000362</name>
</gene>
<accession>A0A8H7JET9</accession>
<evidence type="ECO:0000313" key="3">
    <source>
        <dbReference type="Proteomes" id="UP000651452"/>
    </source>
</evidence>
<evidence type="ECO:0000256" key="1">
    <source>
        <dbReference type="SAM" id="MobiDB-lite"/>
    </source>
</evidence>
<comment type="caution">
    <text evidence="2">The sequence shown here is derived from an EMBL/GenBank/DDBJ whole genome shotgun (WGS) entry which is preliminary data.</text>
</comment>
<organism evidence="2 3">
    <name type="scientific">Ascochyta lentis</name>
    <dbReference type="NCBI Taxonomy" id="205686"/>
    <lineage>
        <taxon>Eukaryota</taxon>
        <taxon>Fungi</taxon>
        <taxon>Dikarya</taxon>
        <taxon>Ascomycota</taxon>
        <taxon>Pezizomycotina</taxon>
        <taxon>Dothideomycetes</taxon>
        <taxon>Pleosporomycetidae</taxon>
        <taxon>Pleosporales</taxon>
        <taxon>Pleosporineae</taxon>
        <taxon>Didymellaceae</taxon>
        <taxon>Ascochyta</taxon>
    </lineage>
</organism>
<reference evidence="2" key="1">
    <citation type="submission" date="2018-12" db="EMBL/GenBank/DDBJ databases">
        <authorList>
            <person name="Syme R.A."/>
            <person name="Farfan-Caceres L."/>
            <person name="Lichtenzveig J."/>
        </authorList>
    </citation>
    <scope>NUCLEOTIDE SEQUENCE</scope>
    <source>
        <strain evidence="2">Al4</strain>
    </source>
</reference>
<name>A0A8H7JET9_9PLEO</name>
<protein>
    <submittedName>
        <fullName evidence="2">Uncharacterized protein</fullName>
    </submittedName>
</protein>
<proteinExistence type="predicted"/>
<feature type="region of interest" description="Disordered" evidence="1">
    <location>
        <begin position="448"/>
        <end position="477"/>
    </location>
</feature>
<dbReference type="AlphaFoldDB" id="A0A8H7JET9"/>
<dbReference type="OrthoDB" id="10254945at2759"/>
<keyword evidence="3" id="KW-1185">Reference proteome</keyword>